<dbReference type="OrthoDB" id="6612087at2759"/>
<gene>
    <name evidence="1" type="ORF">LSTR_LSTR017502</name>
</gene>
<reference evidence="1 2" key="1">
    <citation type="journal article" date="2017" name="Gigascience">
        <title>Genome sequence of the small brown planthopper, Laodelphax striatellus.</title>
        <authorList>
            <person name="Zhu J."/>
            <person name="Jiang F."/>
            <person name="Wang X."/>
            <person name="Yang P."/>
            <person name="Bao Y."/>
            <person name="Zhao W."/>
            <person name="Wang W."/>
            <person name="Lu H."/>
            <person name="Wang Q."/>
            <person name="Cui N."/>
            <person name="Li J."/>
            <person name="Chen X."/>
            <person name="Luo L."/>
            <person name="Yu J."/>
            <person name="Kang L."/>
            <person name="Cui F."/>
        </authorList>
    </citation>
    <scope>NUCLEOTIDE SEQUENCE [LARGE SCALE GENOMIC DNA]</scope>
    <source>
        <strain evidence="1">Lst14</strain>
    </source>
</reference>
<dbReference type="Pfam" id="PF25828">
    <property type="entry name" value="CC_Cfap43"/>
    <property type="match status" value="1"/>
</dbReference>
<dbReference type="Proteomes" id="UP000291343">
    <property type="component" value="Unassembled WGS sequence"/>
</dbReference>
<comment type="caution">
    <text evidence="1">The sequence shown here is derived from an EMBL/GenBank/DDBJ whole genome shotgun (WGS) entry which is preliminary data.</text>
</comment>
<accession>A0A482WHX6</accession>
<evidence type="ECO:0000313" key="1">
    <source>
        <dbReference type="EMBL" id="RZF33117.1"/>
    </source>
</evidence>
<dbReference type="InParanoid" id="A0A482WHX6"/>
<protein>
    <submittedName>
        <fullName evidence="1">Uncharacterized protein</fullName>
    </submittedName>
</protein>
<name>A0A482WHX6_LAOST</name>
<keyword evidence="2" id="KW-1185">Reference proteome</keyword>
<proteinExistence type="predicted"/>
<organism evidence="1 2">
    <name type="scientific">Laodelphax striatellus</name>
    <name type="common">Small brown planthopper</name>
    <name type="synonym">Delphax striatella</name>
    <dbReference type="NCBI Taxonomy" id="195883"/>
    <lineage>
        <taxon>Eukaryota</taxon>
        <taxon>Metazoa</taxon>
        <taxon>Ecdysozoa</taxon>
        <taxon>Arthropoda</taxon>
        <taxon>Hexapoda</taxon>
        <taxon>Insecta</taxon>
        <taxon>Pterygota</taxon>
        <taxon>Neoptera</taxon>
        <taxon>Paraneoptera</taxon>
        <taxon>Hemiptera</taxon>
        <taxon>Auchenorrhyncha</taxon>
        <taxon>Fulgoroidea</taxon>
        <taxon>Delphacidae</taxon>
        <taxon>Criomorphinae</taxon>
        <taxon>Laodelphax</taxon>
    </lineage>
</organism>
<dbReference type="AlphaFoldDB" id="A0A482WHX6"/>
<sequence length="99" mass="11094">MKNTVKANALEVADAERMVARAMSAMQSLNEEVAHSNLRALREERTTFNQNFQVQLVLKQGQVELQTSGQISDFDDCVLVDKSLVEDINNLVKKNLETA</sequence>
<dbReference type="SMR" id="A0A482WHX6"/>
<evidence type="ECO:0000313" key="2">
    <source>
        <dbReference type="Proteomes" id="UP000291343"/>
    </source>
</evidence>
<dbReference type="EMBL" id="QKKF02034819">
    <property type="protein sequence ID" value="RZF33117.1"/>
    <property type="molecule type" value="Genomic_DNA"/>
</dbReference>